<protein>
    <submittedName>
        <fullName evidence="10">Response regulator transcription factor</fullName>
    </submittedName>
</protein>
<feature type="DNA-binding region" description="OmpR/PhoB-type" evidence="7">
    <location>
        <begin position="131"/>
        <end position="227"/>
    </location>
</feature>
<dbReference type="InterPro" id="IPR001789">
    <property type="entry name" value="Sig_transdc_resp-reg_receiver"/>
</dbReference>
<evidence type="ECO:0000313" key="11">
    <source>
        <dbReference type="Proteomes" id="UP000641910"/>
    </source>
</evidence>
<reference evidence="10 11" key="1">
    <citation type="submission" date="2020-12" db="EMBL/GenBank/DDBJ databases">
        <title>WGS of Thermoactinomyces spp.</title>
        <authorList>
            <person name="Cheng K."/>
        </authorList>
    </citation>
    <scope>NUCLEOTIDE SEQUENCE [LARGE SCALE GENOMIC DNA]</scope>
    <source>
        <strain evidence="11">CICC 10650\ACCC 41061</strain>
    </source>
</reference>
<keyword evidence="2" id="KW-0902">Two-component regulatory system</keyword>
<evidence type="ECO:0000256" key="4">
    <source>
        <dbReference type="ARBA" id="ARBA00023125"/>
    </source>
</evidence>
<dbReference type="Gene3D" id="6.10.250.690">
    <property type="match status" value="1"/>
</dbReference>
<dbReference type="PROSITE" id="PS50110">
    <property type="entry name" value="RESPONSE_REGULATORY"/>
    <property type="match status" value="1"/>
</dbReference>
<dbReference type="Gene3D" id="1.10.10.10">
    <property type="entry name" value="Winged helix-like DNA-binding domain superfamily/Winged helix DNA-binding domain"/>
    <property type="match status" value="1"/>
</dbReference>
<evidence type="ECO:0000313" key="10">
    <source>
        <dbReference type="EMBL" id="MBH8588083.1"/>
    </source>
</evidence>
<evidence type="ECO:0000256" key="6">
    <source>
        <dbReference type="PROSITE-ProRule" id="PRU00169"/>
    </source>
</evidence>
<dbReference type="RefSeq" id="WP_037995791.1">
    <property type="nucleotide sequence ID" value="NZ_CP036487.1"/>
</dbReference>
<dbReference type="CDD" id="cd00383">
    <property type="entry name" value="trans_reg_C"/>
    <property type="match status" value="1"/>
</dbReference>
<dbReference type="SMART" id="SM00448">
    <property type="entry name" value="REC"/>
    <property type="match status" value="1"/>
</dbReference>
<proteinExistence type="predicted"/>
<dbReference type="Pfam" id="PF00486">
    <property type="entry name" value="Trans_reg_C"/>
    <property type="match status" value="1"/>
</dbReference>
<dbReference type="Proteomes" id="UP000641910">
    <property type="component" value="Unassembled WGS sequence"/>
</dbReference>
<feature type="modified residue" description="4-aspartylphosphate" evidence="6">
    <location>
        <position position="52"/>
    </location>
</feature>
<dbReference type="CDD" id="cd17574">
    <property type="entry name" value="REC_OmpR"/>
    <property type="match status" value="1"/>
</dbReference>
<comment type="caution">
    <text evidence="10">The sequence shown here is derived from an EMBL/GenBank/DDBJ whole genome shotgun (WGS) entry which is preliminary data.</text>
</comment>
<keyword evidence="5" id="KW-0804">Transcription</keyword>
<keyword evidence="3" id="KW-0805">Transcription regulation</keyword>
<evidence type="ECO:0000256" key="5">
    <source>
        <dbReference type="ARBA" id="ARBA00023163"/>
    </source>
</evidence>
<accession>A0ABS0QFQ9</accession>
<organism evidence="10 11">
    <name type="scientific">Thermoactinomyces vulgaris</name>
    <dbReference type="NCBI Taxonomy" id="2026"/>
    <lineage>
        <taxon>Bacteria</taxon>
        <taxon>Bacillati</taxon>
        <taxon>Bacillota</taxon>
        <taxon>Bacilli</taxon>
        <taxon>Bacillales</taxon>
        <taxon>Thermoactinomycetaceae</taxon>
        <taxon>Thermoactinomyces</taxon>
    </lineage>
</organism>
<keyword evidence="4 7" id="KW-0238">DNA-binding</keyword>
<evidence type="ECO:0000259" key="9">
    <source>
        <dbReference type="PROSITE" id="PS51755"/>
    </source>
</evidence>
<dbReference type="InterPro" id="IPR036388">
    <property type="entry name" value="WH-like_DNA-bd_sf"/>
</dbReference>
<evidence type="ECO:0000256" key="7">
    <source>
        <dbReference type="PROSITE-ProRule" id="PRU01091"/>
    </source>
</evidence>
<feature type="domain" description="Response regulatory" evidence="8">
    <location>
        <begin position="3"/>
        <end position="116"/>
    </location>
</feature>
<feature type="domain" description="OmpR/PhoB-type" evidence="9">
    <location>
        <begin position="131"/>
        <end position="227"/>
    </location>
</feature>
<name>A0ABS0QFQ9_THEVU</name>
<evidence type="ECO:0000256" key="3">
    <source>
        <dbReference type="ARBA" id="ARBA00023015"/>
    </source>
</evidence>
<dbReference type="Pfam" id="PF00072">
    <property type="entry name" value="Response_reg"/>
    <property type="match status" value="1"/>
</dbReference>
<keyword evidence="11" id="KW-1185">Reference proteome</keyword>
<evidence type="ECO:0000256" key="2">
    <source>
        <dbReference type="ARBA" id="ARBA00023012"/>
    </source>
</evidence>
<sequence length="237" mass="27524">MPKILIVEDEVELAGLVAGELRRDSYDTLVAHTAGEGLELWKQEQPDLVILDWVLPDMEGIEVCRKIRQKSVVPILMLTARGSEMERIWGLDVGADDYMIKPFSTGELRARVRAMLRRMVLMEQEKGKHEQTCIDYGFIRLNVETREVFLEDSLLELTPKEYELLHLFLAHPGRVFSRKFLLEQIWDLTYDGFDRTVDTHVSRLRRKLAPYSKHILTVWGMGYKFVLKTANNDSSQE</sequence>
<dbReference type="InterPro" id="IPR011006">
    <property type="entry name" value="CheY-like_superfamily"/>
</dbReference>
<dbReference type="PROSITE" id="PS51755">
    <property type="entry name" value="OMPR_PHOB"/>
    <property type="match status" value="1"/>
</dbReference>
<keyword evidence="1 6" id="KW-0597">Phosphoprotein</keyword>
<dbReference type="Gene3D" id="3.40.50.2300">
    <property type="match status" value="1"/>
</dbReference>
<dbReference type="EMBL" id="JAECVU010000002">
    <property type="protein sequence ID" value="MBH8588083.1"/>
    <property type="molecule type" value="Genomic_DNA"/>
</dbReference>
<gene>
    <name evidence="10" type="ORF">I8U22_04515</name>
</gene>
<dbReference type="SUPFAM" id="SSF52172">
    <property type="entry name" value="CheY-like"/>
    <property type="match status" value="1"/>
</dbReference>
<dbReference type="PANTHER" id="PTHR48111">
    <property type="entry name" value="REGULATOR OF RPOS"/>
    <property type="match status" value="1"/>
</dbReference>
<dbReference type="InterPro" id="IPR039420">
    <property type="entry name" value="WalR-like"/>
</dbReference>
<dbReference type="SMART" id="SM00862">
    <property type="entry name" value="Trans_reg_C"/>
    <property type="match status" value="1"/>
</dbReference>
<evidence type="ECO:0000256" key="1">
    <source>
        <dbReference type="ARBA" id="ARBA00022553"/>
    </source>
</evidence>
<evidence type="ECO:0000259" key="8">
    <source>
        <dbReference type="PROSITE" id="PS50110"/>
    </source>
</evidence>
<dbReference type="InterPro" id="IPR001867">
    <property type="entry name" value="OmpR/PhoB-type_DNA-bd"/>
</dbReference>
<dbReference type="PANTHER" id="PTHR48111:SF40">
    <property type="entry name" value="PHOSPHATE REGULON TRANSCRIPTIONAL REGULATORY PROTEIN PHOB"/>
    <property type="match status" value="1"/>
</dbReference>